<dbReference type="InterPro" id="IPR016202">
    <property type="entry name" value="DNase_I"/>
</dbReference>
<keyword evidence="2" id="KW-0378">Hydrolase</keyword>
<dbReference type="SUPFAM" id="SSF56219">
    <property type="entry name" value="DNase I-like"/>
    <property type="match status" value="1"/>
</dbReference>
<accession>A0ABN7UDL9</accession>
<evidence type="ECO:0000313" key="3">
    <source>
        <dbReference type="EMBL" id="CAG8570322.1"/>
    </source>
</evidence>
<dbReference type="Proteomes" id="UP000789901">
    <property type="component" value="Unassembled WGS sequence"/>
</dbReference>
<dbReference type="SMART" id="SM00476">
    <property type="entry name" value="DNaseIc"/>
    <property type="match status" value="1"/>
</dbReference>
<comment type="caution">
    <text evidence="3">The sequence shown here is derived from an EMBL/GenBank/DDBJ whole genome shotgun (WGS) entry which is preliminary data.</text>
</comment>
<dbReference type="Gene3D" id="3.60.10.10">
    <property type="entry name" value="Endonuclease/exonuclease/phosphatase"/>
    <property type="match status" value="1"/>
</dbReference>
<keyword evidence="4" id="KW-1185">Reference proteome</keyword>
<dbReference type="PANTHER" id="PTHR11371">
    <property type="entry name" value="DEOXYRIBONUCLEASE"/>
    <property type="match status" value="1"/>
</dbReference>
<sequence>MKIIVKIFKRYDIVLCQEVHLSEELIKQLVDKISTSSIPYSYKLSDYIGNNSYKEKYLYLYRSNEWKVLKSYEIKKFHDKFFRVPYVARFQNLRKYHISVTLVGCHTHPDNAYEEIKTLLNNVYADIKAKLEKKDRFSFLFNLIYCLSLCISSNYNKPIIIMGDFNASGSYLNKKKQAELDKILENNDLMWGINHTCDTTIATKCNAYNRFVFEVKNKERCIGNTKIYKFDKNFKNMNKDFL</sequence>
<gene>
    <name evidence="3" type="ORF">GMARGA_LOCUS5452</name>
</gene>
<protein>
    <submittedName>
        <fullName evidence="3">33988_t:CDS:1</fullName>
    </submittedName>
</protein>
<evidence type="ECO:0000256" key="1">
    <source>
        <dbReference type="ARBA" id="ARBA00022722"/>
    </source>
</evidence>
<proteinExistence type="predicted"/>
<dbReference type="EMBL" id="CAJVQB010002322">
    <property type="protein sequence ID" value="CAG8570322.1"/>
    <property type="molecule type" value="Genomic_DNA"/>
</dbReference>
<organism evidence="3 4">
    <name type="scientific">Gigaspora margarita</name>
    <dbReference type="NCBI Taxonomy" id="4874"/>
    <lineage>
        <taxon>Eukaryota</taxon>
        <taxon>Fungi</taxon>
        <taxon>Fungi incertae sedis</taxon>
        <taxon>Mucoromycota</taxon>
        <taxon>Glomeromycotina</taxon>
        <taxon>Glomeromycetes</taxon>
        <taxon>Diversisporales</taxon>
        <taxon>Gigasporaceae</taxon>
        <taxon>Gigaspora</taxon>
    </lineage>
</organism>
<evidence type="ECO:0000313" key="4">
    <source>
        <dbReference type="Proteomes" id="UP000789901"/>
    </source>
</evidence>
<name>A0ABN7UDL9_GIGMA</name>
<keyword evidence="1" id="KW-0540">Nuclease</keyword>
<evidence type="ECO:0000256" key="2">
    <source>
        <dbReference type="ARBA" id="ARBA00022801"/>
    </source>
</evidence>
<dbReference type="InterPro" id="IPR036691">
    <property type="entry name" value="Endo/exonu/phosph_ase_sf"/>
</dbReference>
<dbReference type="PANTHER" id="PTHR11371:SF31">
    <property type="entry name" value="EXTRACELLULAR NUCLEASE"/>
    <property type="match status" value="1"/>
</dbReference>
<reference evidence="3 4" key="1">
    <citation type="submission" date="2021-06" db="EMBL/GenBank/DDBJ databases">
        <authorList>
            <person name="Kallberg Y."/>
            <person name="Tangrot J."/>
            <person name="Rosling A."/>
        </authorList>
    </citation>
    <scope>NUCLEOTIDE SEQUENCE [LARGE SCALE GENOMIC DNA]</scope>
    <source>
        <strain evidence="3 4">120-4 pot B 10/14</strain>
    </source>
</reference>